<keyword evidence="1" id="KW-0175">Coiled coil</keyword>
<evidence type="ECO:0000256" key="1">
    <source>
        <dbReference type="SAM" id="Coils"/>
    </source>
</evidence>
<dbReference type="RefSeq" id="WP_057281070.1">
    <property type="nucleotide sequence ID" value="NZ_CZBF01000001.1"/>
</dbReference>
<evidence type="ECO:0000256" key="2">
    <source>
        <dbReference type="SAM" id="MobiDB-lite"/>
    </source>
</evidence>
<dbReference type="Proteomes" id="UP000095788">
    <property type="component" value="Unassembled WGS sequence"/>
</dbReference>
<evidence type="ECO:0000313" key="3">
    <source>
        <dbReference type="EMBL" id="CUP29202.1"/>
    </source>
</evidence>
<protein>
    <submittedName>
        <fullName evidence="3">Uncharacterized protein</fullName>
    </submittedName>
</protein>
<evidence type="ECO:0000313" key="4">
    <source>
        <dbReference type="Proteomes" id="UP000095788"/>
    </source>
</evidence>
<accession>A0A174LYE6</accession>
<sequence>MSTELIKVEEFTSLMKSAPDALGKNQKSIANCNSAGQAILDTIQGEGMTDELDAKAAEYLKKVNVTITNMKSRRAPVTQLFDRIRSIFTTDEKAIDPKDKSTIPGKIAAERDRYAALKREEERRKQQEMQRQANIEKEKGTYRLAIEQAINTHMSSYFAEQQKNLSHIWESITLVTFELKEKSIRGWSTLYPREHFDTFNQDITTYYLDAQTKENIKAEILNNKYSAFSQQYKFNMEDLRQSFIDRLSSKKQELIEEEELRKKDAEAAAKAEAERKQREEEERKQRELEIQQKEHEQQQKAESSIQSAQMNSLFATAAASVTTRTSKAKVTERIKILHPAGFLEVYQMWWINEGQNLTIEELEKIHKKMISFCEKKANSDDEMKIKSKYIRYEEEVKAGK</sequence>
<dbReference type="EMBL" id="CZBF01000001">
    <property type="protein sequence ID" value="CUP29202.1"/>
    <property type="molecule type" value="Genomic_DNA"/>
</dbReference>
<organism evidence="3 4">
    <name type="scientific">Bacteroides uniformis</name>
    <dbReference type="NCBI Taxonomy" id="820"/>
    <lineage>
        <taxon>Bacteria</taxon>
        <taxon>Pseudomonadati</taxon>
        <taxon>Bacteroidota</taxon>
        <taxon>Bacteroidia</taxon>
        <taxon>Bacteroidales</taxon>
        <taxon>Bacteroidaceae</taxon>
        <taxon>Bacteroides</taxon>
    </lineage>
</organism>
<proteinExistence type="predicted"/>
<dbReference type="AlphaFoldDB" id="A0A174LYE6"/>
<feature type="compositionally biased region" description="Basic and acidic residues" evidence="2">
    <location>
        <begin position="260"/>
        <end position="299"/>
    </location>
</feature>
<feature type="region of interest" description="Disordered" evidence="2">
    <location>
        <begin position="260"/>
        <end position="306"/>
    </location>
</feature>
<gene>
    <name evidence="3" type="ORF">ERS852554_00239</name>
</gene>
<feature type="coiled-coil region" evidence="1">
    <location>
        <begin position="107"/>
        <end position="139"/>
    </location>
</feature>
<name>A0A174LYE6_BACUN</name>
<reference evidence="3 4" key="1">
    <citation type="submission" date="2015-09" db="EMBL/GenBank/DDBJ databases">
        <authorList>
            <consortium name="Pathogen Informatics"/>
        </authorList>
    </citation>
    <scope>NUCLEOTIDE SEQUENCE [LARGE SCALE GENOMIC DNA]</scope>
    <source>
        <strain evidence="3 4">2789STDY5834942</strain>
    </source>
</reference>